<evidence type="ECO:0000313" key="4">
    <source>
        <dbReference type="Proteomes" id="UP001304895"/>
    </source>
</evidence>
<dbReference type="EMBL" id="MU853405">
    <property type="protein sequence ID" value="KAK4135892.1"/>
    <property type="molecule type" value="Genomic_DNA"/>
</dbReference>
<name>A0AAN6ZEY8_9PEZI</name>
<sequence>MSSEQIVLLDLPTKAPRSAWSLNPWRTRLVLNYKGLDYRTEWVEYHDIKRRLEKHVASNNTEIPYTIPTIQLPSGDYVTDSRQIATALEAAYPSPSLHLDSPILPRVEAIMHRLVVAMYPVFIPRVPQTILADAAIPYWMESREGWFGPLDKLAAEGSEGAWAAMGPLLKDVTELLREGQGKGKGGPFFMGREVSYADFLWGAFLVFCQRLGPDVMQGVLEGTGDAKLHEGFLEALAPWTARADH</sequence>
<proteinExistence type="predicted"/>
<dbReference type="Gene3D" id="3.40.30.10">
    <property type="entry name" value="Glutaredoxin"/>
    <property type="match status" value="1"/>
</dbReference>
<dbReference type="AlphaFoldDB" id="A0AAN6ZEY8"/>
<comment type="caution">
    <text evidence="3">The sequence shown here is derived from an EMBL/GenBank/DDBJ whole genome shotgun (WGS) entry which is preliminary data.</text>
</comment>
<protein>
    <submittedName>
        <fullName evidence="3">Glutathione S-transferase</fullName>
    </submittedName>
</protein>
<reference evidence="3" key="2">
    <citation type="submission" date="2023-05" db="EMBL/GenBank/DDBJ databases">
        <authorList>
            <consortium name="Lawrence Berkeley National Laboratory"/>
            <person name="Steindorff A."/>
            <person name="Hensen N."/>
            <person name="Bonometti L."/>
            <person name="Westerberg I."/>
            <person name="Brannstrom I.O."/>
            <person name="Guillou S."/>
            <person name="Cros-Aarteil S."/>
            <person name="Calhoun S."/>
            <person name="Haridas S."/>
            <person name="Kuo A."/>
            <person name="Mondo S."/>
            <person name="Pangilinan J."/>
            <person name="Riley R."/>
            <person name="Labutti K."/>
            <person name="Andreopoulos B."/>
            <person name="Lipzen A."/>
            <person name="Chen C."/>
            <person name="Yanf M."/>
            <person name="Daum C."/>
            <person name="Ng V."/>
            <person name="Clum A."/>
            <person name="Ohm R."/>
            <person name="Martin F."/>
            <person name="Silar P."/>
            <person name="Natvig D."/>
            <person name="Lalanne C."/>
            <person name="Gautier V."/>
            <person name="Ament-Velasquez S.L."/>
            <person name="Kruys A."/>
            <person name="Hutchinson M.I."/>
            <person name="Powell A.J."/>
            <person name="Barry K."/>
            <person name="Miller A.N."/>
            <person name="Grigoriev I.V."/>
            <person name="Debuchy R."/>
            <person name="Gladieux P."/>
            <person name="Thoren M.H."/>
            <person name="Johannesson H."/>
        </authorList>
    </citation>
    <scope>NUCLEOTIDE SEQUENCE</scope>
    <source>
        <strain evidence="3">CBS 123565</strain>
    </source>
</reference>
<dbReference type="SUPFAM" id="SSF47616">
    <property type="entry name" value="GST C-terminal domain-like"/>
    <property type="match status" value="1"/>
</dbReference>
<dbReference type="InterPro" id="IPR036282">
    <property type="entry name" value="Glutathione-S-Trfase_C_sf"/>
</dbReference>
<evidence type="ECO:0000313" key="3">
    <source>
        <dbReference type="EMBL" id="KAK4135892.1"/>
    </source>
</evidence>
<keyword evidence="4" id="KW-1185">Reference proteome</keyword>
<dbReference type="InterPro" id="IPR036249">
    <property type="entry name" value="Thioredoxin-like_sf"/>
</dbReference>
<dbReference type="Proteomes" id="UP001304895">
    <property type="component" value="Unassembled WGS sequence"/>
</dbReference>
<feature type="domain" description="GST N-terminal" evidence="1">
    <location>
        <begin position="20"/>
        <end position="90"/>
    </location>
</feature>
<gene>
    <name evidence="3" type="ORF">BT67DRAFT_440767</name>
</gene>
<accession>A0AAN6ZEY8</accession>
<evidence type="ECO:0000259" key="2">
    <source>
        <dbReference type="Pfam" id="PF22041"/>
    </source>
</evidence>
<dbReference type="Pfam" id="PF22041">
    <property type="entry name" value="GST_C_7"/>
    <property type="match status" value="1"/>
</dbReference>
<dbReference type="InterPro" id="IPR054416">
    <property type="entry name" value="GST_UstS-like_C"/>
</dbReference>
<dbReference type="SUPFAM" id="SSF52833">
    <property type="entry name" value="Thioredoxin-like"/>
    <property type="match status" value="1"/>
</dbReference>
<dbReference type="Pfam" id="PF13409">
    <property type="entry name" value="GST_N_2"/>
    <property type="match status" value="1"/>
</dbReference>
<feature type="domain" description="Glutathione S-transferase UstS-like C-terminal" evidence="2">
    <location>
        <begin position="109"/>
        <end position="211"/>
    </location>
</feature>
<dbReference type="InterPro" id="IPR004045">
    <property type="entry name" value="Glutathione_S-Trfase_N"/>
</dbReference>
<evidence type="ECO:0000259" key="1">
    <source>
        <dbReference type="Pfam" id="PF13409"/>
    </source>
</evidence>
<reference evidence="3" key="1">
    <citation type="journal article" date="2023" name="Mol. Phylogenet. Evol.">
        <title>Genome-scale phylogeny and comparative genomics of the fungal order Sordariales.</title>
        <authorList>
            <person name="Hensen N."/>
            <person name="Bonometti L."/>
            <person name="Westerberg I."/>
            <person name="Brannstrom I.O."/>
            <person name="Guillou S."/>
            <person name="Cros-Aarteil S."/>
            <person name="Calhoun S."/>
            <person name="Haridas S."/>
            <person name="Kuo A."/>
            <person name="Mondo S."/>
            <person name="Pangilinan J."/>
            <person name="Riley R."/>
            <person name="LaButti K."/>
            <person name="Andreopoulos B."/>
            <person name="Lipzen A."/>
            <person name="Chen C."/>
            <person name="Yan M."/>
            <person name="Daum C."/>
            <person name="Ng V."/>
            <person name="Clum A."/>
            <person name="Steindorff A."/>
            <person name="Ohm R.A."/>
            <person name="Martin F."/>
            <person name="Silar P."/>
            <person name="Natvig D.O."/>
            <person name="Lalanne C."/>
            <person name="Gautier V."/>
            <person name="Ament-Velasquez S.L."/>
            <person name="Kruys A."/>
            <person name="Hutchinson M.I."/>
            <person name="Powell A.J."/>
            <person name="Barry K."/>
            <person name="Miller A.N."/>
            <person name="Grigoriev I.V."/>
            <person name="Debuchy R."/>
            <person name="Gladieux P."/>
            <person name="Hiltunen Thoren M."/>
            <person name="Johannesson H."/>
        </authorList>
    </citation>
    <scope>NUCLEOTIDE SEQUENCE</scope>
    <source>
        <strain evidence="3">CBS 123565</strain>
    </source>
</reference>
<organism evidence="3 4">
    <name type="scientific">Trichocladium antarcticum</name>
    <dbReference type="NCBI Taxonomy" id="1450529"/>
    <lineage>
        <taxon>Eukaryota</taxon>
        <taxon>Fungi</taxon>
        <taxon>Dikarya</taxon>
        <taxon>Ascomycota</taxon>
        <taxon>Pezizomycotina</taxon>
        <taxon>Sordariomycetes</taxon>
        <taxon>Sordariomycetidae</taxon>
        <taxon>Sordariales</taxon>
        <taxon>Chaetomiaceae</taxon>
        <taxon>Trichocladium</taxon>
    </lineage>
</organism>
<dbReference type="Gene3D" id="1.20.1050.10">
    <property type="match status" value="1"/>
</dbReference>